<evidence type="ECO:0000313" key="2">
    <source>
        <dbReference type="Proteomes" id="UP000178645"/>
    </source>
</evidence>
<protein>
    <recommendedName>
        <fullName evidence="3">VOC domain-containing protein</fullName>
    </recommendedName>
</protein>
<organism evidence="1 2">
    <name type="scientific">Candidatus Nomurabacteria bacterium RIFCSPLOWO2_12_FULL_44_11</name>
    <dbReference type="NCBI Taxonomy" id="1801796"/>
    <lineage>
        <taxon>Bacteria</taxon>
        <taxon>Candidatus Nomuraibacteriota</taxon>
    </lineage>
</organism>
<comment type="caution">
    <text evidence="1">The sequence shown here is derived from an EMBL/GenBank/DDBJ whole genome shotgun (WGS) entry which is preliminary data.</text>
</comment>
<dbReference type="AlphaFoldDB" id="A0A1F6Y7K8"/>
<gene>
    <name evidence="1" type="ORF">A3G53_00780</name>
</gene>
<name>A0A1F6Y7K8_9BACT</name>
<dbReference type="InterPro" id="IPR029068">
    <property type="entry name" value="Glyas_Bleomycin-R_OHBP_Dase"/>
</dbReference>
<dbReference type="EMBL" id="MFVU01000006">
    <property type="protein sequence ID" value="OGJ02361.1"/>
    <property type="molecule type" value="Genomic_DNA"/>
</dbReference>
<dbReference type="Pfam" id="PF13669">
    <property type="entry name" value="Glyoxalase_4"/>
    <property type="match status" value="1"/>
</dbReference>
<sequence length="128" mass="14247">MTNISNLLPQKIKFLHIGIACDDIPLCKDFIKSVMDVVGESETVFDKNQDASVCLLTLQGGVELELISGPVVANILKKGMTYYHTCYGVANIEEAMSFLKRKYKATVISEIKPGKLFNGRRVVFLYTP</sequence>
<evidence type="ECO:0000313" key="1">
    <source>
        <dbReference type="EMBL" id="OGJ02361.1"/>
    </source>
</evidence>
<evidence type="ECO:0008006" key="3">
    <source>
        <dbReference type="Google" id="ProtNLM"/>
    </source>
</evidence>
<accession>A0A1F6Y7K8</accession>
<reference evidence="1 2" key="1">
    <citation type="journal article" date="2016" name="Nat. Commun.">
        <title>Thousands of microbial genomes shed light on interconnected biogeochemical processes in an aquifer system.</title>
        <authorList>
            <person name="Anantharaman K."/>
            <person name="Brown C.T."/>
            <person name="Hug L.A."/>
            <person name="Sharon I."/>
            <person name="Castelle C.J."/>
            <person name="Probst A.J."/>
            <person name="Thomas B.C."/>
            <person name="Singh A."/>
            <person name="Wilkins M.J."/>
            <person name="Karaoz U."/>
            <person name="Brodie E.L."/>
            <person name="Williams K.H."/>
            <person name="Hubbard S.S."/>
            <person name="Banfield J.F."/>
        </authorList>
    </citation>
    <scope>NUCLEOTIDE SEQUENCE [LARGE SCALE GENOMIC DNA]</scope>
</reference>
<feature type="non-terminal residue" evidence="1">
    <location>
        <position position="128"/>
    </location>
</feature>
<dbReference type="Gene3D" id="3.10.180.10">
    <property type="entry name" value="2,3-Dihydroxybiphenyl 1,2-Dioxygenase, domain 1"/>
    <property type="match status" value="1"/>
</dbReference>
<dbReference type="Proteomes" id="UP000178645">
    <property type="component" value="Unassembled WGS sequence"/>
</dbReference>
<dbReference type="SUPFAM" id="SSF54593">
    <property type="entry name" value="Glyoxalase/Bleomycin resistance protein/Dihydroxybiphenyl dioxygenase"/>
    <property type="match status" value="1"/>
</dbReference>
<proteinExistence type="predicted"/>